<evidence type="ECO:0000256" key="1">
    <source>
        <dbReference type="SAM" id="MobiDB-lite"/>
    </source>
</evidence>
<feature type="region of interest" description="Disordered" evidence="1">
    <location>
        <begin position="1"/>
        <end position="20"/>
    </location>
</feature>
<dbReference type="EMBL" id="QPFP01000158">
    <property type="protein sequence ID" value="TEB20062.1"/>
    <property type="molecule type" value="Genomic_DNA"/>
</dbReference>
<dbReference type="AlphaFoldDB" id="A0A4Y7SEC9"/>
<sequence length="182" mass="19940">MSEYPTLTPQEKRNVSQSIKEYERNRDAELARELAMNWSPQLPAPATQNAPVSVDVYKAILRDVPEPMATSLEAPNVSRAGSGTQSASMTTTSNSGAQSASSAELREKCESLEKEREDKDKLITTLLEQLEVERAAHADLKRGVAALGEQLASVDKLVYTMDDELTAVYELLANSKVVRKGD</sequence>
<proteinExistence type="predicted"/>
<dbReference type="Proteomes" id="UP000298030">
    <property type="component" value="Unassembled WGS sequence"/>
</dbReference>
<gene>
    <name evidence="2" type="ORF">FA13DRAFT_1820495</name>
</gene>
<reference evidence="2 3" key="1">
    <citation type="journal article" date="2019" name="Nat. Ecol. Evol.">
        <title>Megaphylogeny resolves global patterns of mushroom evolution.</title>
        <authorList>
            <person name="Varga T."/>
            <person name="Krizsan K."/>
            <person name="Foldi C."/>
            <person name="Dima B."/>
            <person name="Sanchez-Garcia M."/>
            <person name="Sanchez-Ramirez S."/>
            <person name="Szollosi G.J."/>
            <person name="Szarkandi J.G."/>
            <person name="Papp V."/>
            <person name="Albert L."/>
            <person name="Andreopoulos W."/>
            <person name="Angelini C."/>
            <person name="Antonin V."/>
            <person name="Barry K.W."/>
            <person name="Bougher N.L."/>
            <person name="Buchanan P."/>
            <person name="Buyck B."/>
            <person name="Bense V."/>
            <person name="Catcheside P."/>
            <person name="Chovatia M."/>
            <person name="Cooper J."/>
            <person name="Damon W."/>
            <person name="Desjardin D."/>
            <person name="Finy P."/>
            <person name="Geml J."/>
            <person name="Haridas S."/>
            <person name="Hughes K."/>
            <person name="Justo A."/>
            <person name="Karasinski D."/>
            <person name="Kautmanova I."/>
            <person name="Kiss B."/>
            <person name="Kocsube S."/>
            <person name="Kotiranta H."/>
            <person name="LaButti K.M."/>
            <person name="Lechner B.E."/>
            <person name="Liimatainen K."/>
            <person name="Lipzen A."/>
            <person name="Lukacs Z."/>
            <person name="Mihaltcheva S."/>
            <person name="Morgado L.N."/>
            <person name="Niskanen T."/>
            <person name="Noordeloos M.E."/>
            <person name="Ohm R.A."/>
            <person name="Ortiz-Santana B."/>
            <person name="Ovrebo C."/>
            <person name="Racz N."/>
            <person name="Riley R."/>
            <person name="Savchenko A."/>
            <person name="Shiryaev A."/>
            <person name="Soop K."/>
            <person name="Spirin V."/>
            <person name="Szebenyi C."/>
            <person name="Tomsovsky M."/>
            <person name="Tulloss R.E."/>
            <person name="Uehling J."/>
            <person name="Grigoriev I.V."/>
            <person name="Vagvolgyi C."/>
            <person name="Papp T."/>
            <person name="Martin F.M."/>
            <person name="Miettinen O."/>
            <person name="Hibbett D.S."/>
            <person name="Nagy L.G."/>
        </authorList>
    </citation>
    <scope>NUCLEOTIDE SEQUENCE [LARGE SCALE GENOMIC DNA]</scope>
    <source>
        <strain evidence="2 3">FP101781</strain>
    </source>
</reference>
<evidence type="ECO:0000313" key="2">
    <source>
        <dbReference type="EMBL" id="TEB20062.1"/>
    </source>
</evidence>
<comment type="caution">
    <text evidence="2">The sequence shown here is derived from an EMBL/GenBank/DDBJ whole genome shotgun (WGS) entry which is preliminary data.</text>
</comment>
<feature type="compositionally biased region" description="Basic and acidic residues" evidence="1">
    <location>
        <begin position="10"/>
        <end position="20"/>
    </location>
</feature>
<keyword evidence="3" id="KW-1185">Reference proteome</keyword>
<feature type="compositionally biased region" description="Polar residues" evidence="1">
    <location>
        <begin position="79"/>
        <end position="102"/>
    </location>
</feature>
<name>A0A4Y7SEC9_COPMI</name>
<feature type="compositionally biased region" description="Basic and acidic residues" evidence="1">
    <location>
        <begin position="104"/>
        <end position="117"/>
    </location>
</feature>
<accession>A0A4Y7SEC9</accession>
<organism evidence="2 3">
    <name type="scientific">Coprinellus micaceus</name>
    <name type="common">Glistening ink-cap mushroom</name>
    <name type="synonym">Coprinus micaceus</name>
    <dbReference type="NCBI Taxonomy" id="71717"/>
    <lineage>
        <taxon>Eukaryota</taxon>
        <taxon>Fungi</taxon>
        <taxon>Dikarya</taxon>
        <taxon>Basidiomycota</taxon>
        <taxon>Agaricomycotina</taxon>
        <taxon>Agaricomycetes</taxon>
        <taxon>Agaricomycetidae</taxon>
        <taxon>Agaricales</taxon>
        <taxon>Agaricineae</taxon>
        <taxon>Psathyrellaceae</taxon>
        <taxon>Coprinellus</taxon>
    </lineage>
</organism>
<evidence type="ECO:0000313" key="3">
    <source>
        <dbReference type="Proteomes" id="UP000298030"/>
    </source>
</evidence>
<feature type="region of interest" description="Disordered" evidence="1">
    <location>
        <begin position="69"/>
        <end position="117"/>
    </location>
</feature>
<dbReference type="OrthoDB" id="10525523at2759"/>
<protein>
    <submittedName>
        <fullName evidence="2">Uncharacterized protein</fullName>
    </submittedName>
</protein>